<keyword evidence="9" id="KW-1185">Reference proteome</keyword>
<feature type="transmembrane region" description="Helical" evidence="7">
    <location>
        <begin position="129"/>
        <end position="155"/>
    </location>
</feature>
<sequence>MTVTLAADTFVTMLLATVRLSAFFLLAPPFSSKAVPVRVKAGLALALALAVMPALRGQATPALELLPLAGATLYQAAVGAVMGFVVLAAFAVVQAAGELLDLASGFTLASLYDPLSNVSSSMFGRIQQLLAVTLLFASGGHLFLVRGLVSTFGVVPLHPMALGDLTRLVTEEVGTFLGGALQVAAPVLVVLFLSEVALGLVSRAVPTLNIFAISFPVKIILAISFAGIAFAMLPGVVSGILDQAGRDMTSVARMMGAAG</sequence>
<keyword evidence="4 7" id="KW-0812">Transmembrane</keyword>
<feature type="transmembrane region" description="Helical" evidence="7">
    <location>
        <begin position="219"/>
        <end position="241"/>
    </location>
</feature>
<dbReference type="Pfam" id="PF01311">
    <property type="entry name" value="Bac_export_1"/>
    <property type="match status" value="1"/>
</dbReference>
<evidence type="ECO:0000256" key="2">
    <source>
        <dbReference type="ARBA" id="ARBA00009772"/>
    </source>
</evidence>
<keyword evidence="8" id="KW-0966">Cell projection</keyword>
<dbReference type="InterPro" id="IPR002010">
    <property type="entry name" value="T3SS_IM_R"/>
</dbReference>
<comment type="caution">
    <text evidence="8">The sequence shown here is derived from an EMBL/GenBank/DDBJ whole genome shotgun (WGS) entry which is preliminary data.</text>
</comment>
<protein>
    <submittedName>
        <fullName evidence="8">Flagellar biosynthetic protein FliR</fullName>
    </submittedName>
</protein>
<evidence type="ECO:0000313" key="9">
    <source>
        <dbReference type="Proteomes" id="UP001430172"/>
    </source>
</evidence>
<comment type="subcellular location">
    <subcellularLocation>
        <location evidence="1">Cell membrane</location>
        <topology evidence="1">Multi-pass membrane protein</topology>
    </subcellularLocation>
</comment>
<feature type="transmembrane region" description="Helical" evidence="7">
    <location>
        <begin position="6"/>
        <end position="27"/>
    </location>
</feature>
<evidence type="ECO:0000256" key="3">
    <source>
        <dbReference type="ARBA" id="ARBA00022475"/>
    </source>
</evidence>
<dbReference type="PANTHER" id="PTHR30065:SF1">
    <property type="entry name" value="SURFACE PRESENTATION OF ANTIGENS PROTEIN SPAR"/>
    <property type="match status" value="1"/>
</dbReference>
<keyword evidence="8" id="KW-0969">Cilium</keyword>
<name>A0ABS2CNJ0_9MICO</name>
<reference evidence="8" key="1">
    <citation type="submission" date="2021-02" db="EMBL/GenBank/DDBJ databases">
        <title>Phycicoccus sp. MQZ13P-5T, whole genome shotgun sequence.</title>
        <authorList>
            <person name="Tuo L."/>
        </authorList>
    </citation>
    <scope>NUCLEOTIDE SEQUENCE</scope>
    <source>
        <strain evidence="8">MQZ13P-5</strain>
    </source>
</reference>
<feature type="transmembrane region" description="Helical" evidence="7">
    <location>
        <begin position="39"/>
        <end position="59"/>
    </location>
</feature>
<keyword evidence="3" id="KW-1003">Cell membrane</keyword>
<dbReference type="PANTHER" id="PTHR30065">
    <property type="entry name" value="FLAGELLAR BIOSYNTHETIC PROTEIN FLIR"/>
    <property type="match status" value="1"/>
</dbReference>
<evidence type="ECO:0000313" key="8">
    <source>
        <dbReference type="EMBL" id="MBM6401447.1"/>
    </source>
</evidence>
<evidence type="ECO:0000256" key="5">
    <source>
        <dbReference type="ARBA" id="ARBA00022989"/>
    </source>
</evidence>
<keyword evidence="6 7" id="KW-0472">Membrane</keyword>
<dbReference type="Proteomes" id="UP001430172">
    <property type="component" value="Unassembled WGS sequence"/>
</dbReference>
<dbReference type="EMBL" id="JAFDVD010000015">
    <property type="protein sequence ID" value="MBM6401447.1"/>
    <property type="molecule type" value="Genomic_DNA"/>
</dbReference>
<comment type="similarity">
    <text evidence="2">Belongs to the FliR/MopE/SpaR family.</text>
</comment>
<keyword evidence="8" id="KW-0282">Flagellum</keyword>
<organism evidence="8 9">
    <name type="scientific">Phycicoccus sonneratiae</name>
    <dbReference type="NCBI Taxonomy" id="2807628"/>
    <lineage>
        <taxon>Bacteria</taxon>
        <taxon>Bacillati</taxon>
        <taxon>Actinomycetota</taxon>
        <taxon>Actinomycetes</taxon>
        <taxon>Micrococcales</taxon>
        <taxon>Intrasporangiaceae</taxon>
        <taxon>Phycicoccus</taxon>
    </lineage>
</organism>
<proteinExistence type="inferred from homology"/>
<evidence type="ECO:0000256" key="7">
    <source>
        <dbReference type="SAM" id="Phobius"/>
    </source>
</evidence>
<feature type="transmembrane region" description="Helical" evidence="7">
    <location>
        <begin position="175"/>
        <end position="198"/>
    </location>
</feature>
<keyword evidence="5 7" id="KW-1133">Transmembrane helix</keyword>
<gene>
    <name evidence="8" type="ORF">JQN70_13695</name>
</gene>
<evidence type="ECO:0000256" key="4">
    <source>
        <dbReference type="ARBA" id="ARBA00022692"/>
    </source>
</evidence>
<dbReference type="RefSeq" id="WP_204131917.1">
    <property type="nucleotide sequence ID" value="NZ_JAFDVD010000015.1"/>
</dbReference>
<feature type="transmembrane region" description="Helical" evidence="7">
    <location>
        <begin position="71"/>
        <end position="93"/>
    </location>
</feature>
<accession>A0ABS2CNJ0</accession>
<dbReference type="PRINTS" id="PR00953">
    <property type="entry name" value="TYPE3IMRPROT"/>
</dbReference>
<evidence type="ECO:0000256" key="1">
    <source>
        <dbReference type="ARBA" id="ARBA00004651"/>
    </source>
</evidence>
<evidence type="ECO:0000256" key="6">
    <source>
        <dbReference type="ARBA" id="ARBA00023136"/>
    </source>
</evidence>